<evidence type="ECO:0000313" key="2">
    <source>
        <dbReference type="EMBL" id="KAF3338518.1"/>
    </source>
</evidence>
<dbReference type="InterPro" id="IPR036875">
    <property type="entry name" value="Znf_CCHC_sf"/>
</dbReference>
<dbReference type="Proteomes" id="UP000623129">
    <property type="component" value="Unassembled WGS sequence"/>
</dbReference>
<feature type="compositionally biased region" description="Pro residues" evidence="1">
    <location>
        <begin position="588"/>
        <end position="601"/>
    </location>
</feature>
<name>A0A833VWM2_9POAL</name>
<feature type="region of interest" description="Disordered" evidence="1">
    <location>
        <begin position="18"/>
        <end position="47"/>
    </location>
</feature>
<evidence type="ECO:0008006" key="4">
    <source>
        <dbReference type="Google" id="ProtNLM"/>
    </source>
</evidence>
<dbReference type="EMBL" id="SWLB01000005">
    <property type="protein sequence ID" value="KAF3338518.1"/>
    <property type="molecule type" value="Genomic_DNA"/>
</dbReference>
<gene>
    <name evidence="2" type="ORF">FCM35_KLT17355</name>
</gene>
<dbReference type="AlphaFoldDB" id="A0A833VWM2"/>
<dbReference type="GO" id="GO:0003676">
    <property type="term" value="F:nucleic acid binding"/>
    <property type="evidence" value="ECO:0007669"/>
    <property type="project" value="InterPro"/>
</dbReference>
<feature type="compositionally biased region" description="Polar residues" evidence="1">
    <location>
        <begin position="614"/>
        <end position="634"/>
    </location>
</feature>
<accession>A0A833VWM2</accession>
<proteinExistence type="predicted"/>
<feature type="compositionally biased region" description="Basic residues" evidence="1">
    <location>
        <begin position="25"/>
        <end position="41"/>
    </location>
</feature>
<reference evidence="2" key="1">
    <citation type="submission" date="2020-01" db="EMBL/GenBank/DDBJ databases">
        <title>Genome sequence of Kobresia littledalei, the first chromosome-level genome in the family Cyperaceae.</title>
        <authorList>
            <person name="Qu G."/>
        </authorList>
    </citation>
    <scope>NUCLEOTIDE SEQUENCE</scope>
    <source>
        <strain evidence="2">C.B.Clarke</strain>
        <tissue evidence="2">Leaf</tissue>
    </source>
</reference>
<evidence type="ECO:0000313" key="3">
    <source>
        <dbReference type="Proteomes" id="UP000623129"/>
    </source>
</evidence>
<evidence type="ECO:0000256" key="1">
    <source>
        <dbReference type="SAM" id="MobiDB-lite"/>
    </source>
</evidence>
<organism evidence="2 3">
    <name type="scientific">Carex littledalei</name>
    <dbReference type="NCBI Taxonomy" id="544730"/>
    <lineage>
        <taxon>Eukaryota</taxon>
        <taxon>Viridiplantae</taxon>
        <taxon>Streptophyta</taxon>
        <taxon>Embryophyta</taxon>
        <taxon>Tracheophyta</taxon>
        <taxon>Spermatophyta</taxon>
        <taxon>Magnoliopsida</taxon>
        <taxon>Liliopsida</taxon>
        <taxon>Poales</taxon>
        <taxon>Cyperaceae</taxon>
        <taxon>Cyperoideae</taxon>
        <taxon>Cariceae</taxon>
        <taxon>Carex</taxon>
        <taxon>Carex subgen. Euthyceras</taxon>
    </lineage>
</organism>
<dbReference type="Gene3D" id="4.10.60.10">
    <property type="entry name" value="Zinc finger, CCHC-type"/>
    <property type="match status" value="1"/>
</dbReference>
<protein>
    <recommendedName>
        <fullName evidence="4">CCHC-type domain-containing protein</fullName>
    </recommendedName>
</protein>
<dbReference type="GO" id="GO:0008270">
    <property type="term" value="F:zinc ion binding"/>
    <property type="evidence" value="ECO:0007669"/>
    <property type="project" value="InterPro"/>
</dbReference>
<dbReference type="SUPFAM" id="SSF57756">
    <property type="entry name" value="Retrovirus zinc finger-like domains"/>
    <property type="match status" value="1"/>
</dbReference>
<keyword evidence="3" id="KW-1185">Reference proteome</keyword>
<feature type="region of interest" description="Disordered" evidence="1">
    <location>
        <begin position="578"/>
        <end position="665"/>
    </location>
</feature>
<comment type="caution">
    <text evidence="2">The sequence shown here is derived from an EMBL/GenBank/DDBJ whole genome shotgun (WGS) entry which is preliminary data.</text>
</comment>
<sequence>MTVVSNRRRRSRFYPPYAAATTYSHSHRQQHQRRYHNRTPKSRNLSAPLHLRRHSTYLQQPRSISRLFPLQPRAPKKWMGLPQTYLSQHLSPSLIPLSTTHQTPFIPATKLKPPQHSNHLNYQKFTMQNLLKFGSNAPQNSYASVLGSNIVSRHIPHPLPPQNQPWNYFLDQNPWSAVPVSHAADTLQTHPPLPLPPDPTSSAWKGRCYNCLQFGHDQNICPCPDRVCAICWEKGHEARACEQSVLAKRKRFDPLEPRGNLGDSLLPADRPQLATVFLPETRQMQNERYELNGAIIVDARLMPDHNYHAVQSSPMAACKSDAPFALTHITGFQYLLLLPLNIERRRFINQHGKEIQKFGLVAYPWTPGVNANPLNLKYQSWIELQRLSPQAWNLDHLIPAVSSFGVVLDHGPITNVRSLEKLMMVVALPDLAKIPRNIMLWVRGLTRTLEVVVHGWIEEPSPCNKQPDTTPDTSVFEEIKRAQLEAIAAFEKERQQKETVTVEFNTLLGVWESMTNGPDRDAVEHALRQSPCFVIWENEGFSETIETGKSQWRSPVHNRIQSKMILKRSEWRIRSEHQLERTTADPRPLSPDPRPLSPPLNIPTTHNPLPPSQTQPTLSSTPRRTSNRQPVTQPKNKKGKGKGPATPTQTLRRSARINGRSPQTEFYKRRVNTPKGESSAGLRKLVQQAVQEAKVIEALKEDNLKSVPTPGGSDLSY</sequence>